<evidence type="ECO:0000313" key="1">
    <source>
        <dbReference type="EMBL" id="KAG8644704.1"/>
    </source>
</evidence>
<protein>
    <submittedName>
        <fullName evidence="1">Uncharacterized protein</fullName>
    </submittedName>
</protein>
<comment type="caution">
    <text evidence="1">The sequence shown here is derived from an EMBL/GenBank/DDBJ whole genome shotgun (WGS) entry which is preliminary data.</text>
</comment>
<reference evidence="2" key="1">
    <citation type="journal article" date="2016" name="Nat. Biotechnol.">
        <title>Sequencing wild and cultivated cassava and related species reveals extensive interspecific hybridization and genetic diversity.</title>
        <authorList>
            <person name="Bredeson J.V."/>
            <person name="Lyons J.B."/>
            <person name="Prochnik S.E."/>
            <person name="Wu G.A."/>
            <person name="Ha C.M."/>
            <person name="Edsinger-Gonzales E."/>
            <person name="Grimwood J."/>
            <person name="Schmutz J."/>
            <person name="Rabbi I.Y."/>
            <person name="Egesi C."/>
            <person name="Nauluvula P."/>
            <person name="Lebot V."/>
            <person name="Ndunguru J."/>
            <person name="Mkamilo G."/>
            <person name="Bart R.S."/>
            <person name="Setter T.L."/>
            <person name="Gleadow R.M."/>
            <person name="Kulakow P."/>
            <person name="Ferguson M.E."/>
            <person name="Rounsley S."/>
            <person name="Rokhsar D.S."/>
        </authorList>
    </citation>
    <scope>NUCLEOTIDE SEQUENCE [LARGE SCALE GENOMIC DNA]</scope>
    <source>
        <strain evidence="2">cv. AM560-2</strain>
    </source>
</reference>
<feature type="non-terminal residue" evidence="1">
    <location>
        <position position="343"/>
    </location>
</feature>
<sequence length="343" mass="40931">MEMILLHVSMEKKEKQLSKDVYFPSTFLKSSSPLVFLGKYVLVPDGVHCPTCYSFHGYPSHELSNKESNQFLQLIEHCPCYCSHIELPRYWVIWYNDYLNQYFSKLDRKFDSLEILMRENKKLDEKSWKLVKEIETTKESFSVGLVFQKLWNMPEGILEDCKFVFPKILNFLYKNRIGFVKGKYLIICTELLFRYCERDVNLFLQLLGQAYSLVQSTYCSISRMAIEAGFWQVCPEFGENLCKKNTIFIKKFSLSMGPYYLIGGGYFSYVYNTMGDLVVWYLPNFWHEDYFGFNSEEKDFFYNFKHFWYGIEKSEFSCHYNGVPQEACDYNMLQFLLEHFQVR</sequence>
<accession>A0ACB7GWF7</accession>
<gene>
    <name evidence="1" type="ORF">MANES_11G156601v8</name>
</gene>
<dbReference type="Proteomes" id="UP000091857">
    <property type="component" value="Chromosome 11"/>
</dbReference>
<keyword evidence="2" id="KW-1185">Reference proteome</keyword>
<dbReference type="EMBL" id="CM004397">
    <property type="protein sequence ID" value="KAG8644704.1"/>
    <property type="molecule type" value="Genomic_DNA"/>
</dbReference>
<organism evidence="1 2">
    <name type="scientific">Manihot esculenta</name>
    <name type="common">Cassava</name>
    <name type="synonym">Jatropha manihot</name>
    <dbReference type="NCBI Taxonomy" id="3983"/>
    <lineage>
        <taxon>Eukaryota</taxon>
        <taxon>Viridiplantae</taxon>
        <taxon>Streptophyta</taxon>
        <taxon>Embryophyta</taxon>
        <taxon>Tracheophyta</taxon>
        <taxon>Spermatophyta</taxon>
        <taxon>Magnoliopsida</taxon>
        <taxon>eudicotyledons</taxon>
        <taxon>Gunneridae</taxon>
        <taxon>Pentapetalae</taxon>
        <taxon>rosids</taxon>
        <taxon>fabids</taxon>
        <taxon>Malpighiales</taxon>
        <taxon>Euphorbiaceae</taxon>
        <taxon>Crotonoideae</taxon>
        <taxon>Manihoteae</taxon>
        <taxon>Manihot</taxon>
    </lineage>
</organism>
<evidence type="ECO:0000313" key="2">
    <source>
        <dbReference type="Proteomes" id="UP000091857"/>
    </source>
</evidence>
<name>A0ACB7GWF7_MANES</name>
<proteinExistence type="predicted"/>